<dbReference type="CDD" id="cd01150">
    <property type="entry name" value="AXO"/>
    <property type="match status" value="1"/>
</dbReference>
<dbReference type="Gene3D" id="2.40.110.10">
    <property type="entry name" value="Butyryl-CoA Dehydrogenase, subunit A, domain 2"/>
    <property type="match status" value="1"/>
</dbReference>
<dbReference type="InterPro" id="IPR002655">
    <property type="entry name" value="Acyl-CoA_oxidase_C"/>
</dbReference>
<dbReference type="SUPFAM" id="SSF47203">
    <property type="entry name" value="Acyl-CoA dehydrogenase C-terminal domain-like"/>
    <property type="match status" value="2"/>
</dbReference>
<keyword evidence="6 12" id="KW-0274">FAD</keyword>
<evidence type="ECO:0000256" key="11">
    <source>
        <dbReference type="ARBA" id="ARBA00023140"/>
    </source>
</evidence>
<evidence type="ECO:0000256" key="13">
    <source>
        <dbReference type="PIRSR" id="PIRSR000168-1"/>
    </source>
</evidence>
<reference evidence="18 19" key="1">
    <citation type="journal article" date="2023" name="G3 (Bethesda)">
        <title>A chromosome-length genome assembly and annotation of blackberry (Rubus argutus, cv. 'Hillquist').</title>
        <authorList>
            <person name="Bruna T."/>
            <person name="Aryal R."/>
            <person name="Dudchenko O."/>
            <person name="Sargent D.J."/>
            <person name="Mead D."/>
            <person name="Buti M."/>
            <person name="Cavallini A."/>
            <person name="Hytonen T."/>
            <person name="Andres J."/>
            <person name="Pham M."/>
            <person name="Weisz D."/>
            <person name="Mascagni F."/>
            <person name="Usai G."/>
            <person name="Natali L."/>
            <person name="Bassil N."/>
            <person name="Fernandez G.E."/>
            <person name="Lomsadze A."/>
            <person name="Armour M."/>
            <person name="Olukolu B."/>
            <person name="Poorten T."/>
            <person name="Britton C."/>
            <person name="Davik J."/>
            <person name="Ashrafi H."/>
            <person name="Aiden E.L."/>
            <person name="Borodovsky M."/>
            <person name="Worthington M."/>
        </authorList>
    </citation>
    <scope>NUCLEOTIDE SEQUENCE [LARGE SCALE GENOMIC DNA]</scope>
    <source>
        <strain evidence="18">PI 553951</strain>
    </source>
</reference>
<feature type="binding site" evidence="14">
    <location>
        <position position="223"/>
    </location>
    <ligand>
        <name>FAD</name>
        <dbReference type="ChEBI" id="CHEBI:57692"/>
    </ligand>
</feature>
<evidence type="ECO:0000256" key="8">
    <source>
        <dbReference type="ARBA" id="ARBA00022946"/>
    </source>
</evidence>
<accession>A0AAW1YLP6</accession>
<dbReference type="PANTHER" id="PTHR10909">
    <property type="entry name" value="ELECTRON TRANSPORT OXIDOREDUCTASE"/>
    <property type="match status" value="1"/>
</dbReference>
<evidence type="ECO:0000313" key="18">
    <source>
        <dbReference type="EMBL" id="KAK9949650.1"/>
    </source>
</evidence>
<keyword evidence="5 12" id="KW-0285">Flavoprotein</keyword>
<keyword evidence="11" id="KW-0576">Peroxisome</keyword>
<dbReference type="Pfam" id="PF02770">
    <property type="entry name" value="Acyl-CoA_dh_M"/>
    <property type="match status" value="1"/>
</dbReference>
<dbReference type="InterPro" id="IPR012258">
    <property type="entry name" value="Acyl-CoA_oxidase"/>
</dbReference>
<dbReference type="GO" id="GO:0033540">
    <property type="term" value="P:fatty acid beta-oxidation using acyl-CoA oxidase"/>
    <property type="evidence" value="ECO:0007669"/>
    <property type="project" value="InterPro"/>
</dbReference>
<dbReference type="InterPro" id="IPR046373">
    <property type="entry name" value="Acyl-CoA_Oxase/DH_mid-dom_sf"/>
</dbReference>
<dbReference type="GO" id="GO:0003997">
    <property type="term" value="F:acyl-CoA oxidase activity"/>
    <property type="evidence" value="ECO:0007669"/>
    <property type="project" value="UniProtKB-EC"/>
</dbReference>
<evidence type="ECO:0000256" key="1">
    <source>
        <dbReference type="ARBA" id="ARBA00001201"/>
    </source>
</evidence>
<evidence type="ECO:0000313" key="19">
    <source>
        <dbReference type="Proteomes" id="UP001457282"/>
    </source>
</evidence>
<dbReference type="PIRSF" id="PIRSF000168">
    <property type="entry name" value="Acyl-CoA_oxidase"/>
    <property type="match status" value="1"/>
</dbReference>
<comment type="similarity">
    <text evidence="4 12">Belongs to the acyl-CoA oxidase family.</text>
</comment>
<evidence type="ECO:0000259" key="16">
    <source>
        <dbReference type="Pfam" id="PF02770"/>
    </source>
</evidence>
<dbReference type="InterPro" id="IPR036250">
    <property type="entry name" value="AcylCo_DH-like_C"/>
</dbReference>
<feature type="domain" description="Acyl-CoA oxidase/dehydrogenase middle" evidence="16">
    <location>
        <begin position="180"/>
        <end position="296"/>
    </location>
</feature>
<dbReference type="InterPro" id="IPR009100">
    <property type="entry name" value="AcylCoA_DH/oxidase_NM_dom_sf"/>
</dbReference>
<protein>
    <recommendedName>
        <fullName evidence="12">Acyl-coenzyme A oxidase</fullName>
    </recommendedName>
</protein>
<evidence type="ECO:0000256" key="10">
    <source>
        <dbReference type="ARBA" id="ARBA00023098"/>
    </source>
</evidence>
<keyword evidence="9" id="KW-0560">Oxidoreductase</keyword>
<comment type="caution">
    <text evidence="18">The sequence shown here is derived from an EMBL/GenBank/DDBJ whole genome shotgun (WGS) entry which is preliminary data.</text>
</comment>
<dbReference type="FunFam" id="1.20.140.10:FF:000025">
    <property type="entry name" value="Acyl-coenzyme A oxidase"/>
    <property type="match status" value="1"/>
</dbReference>
<comment type="subcellular location">
    <subcellularLocation>
        <location evidence="3">Peroxisome</location>
    </subcellularLocation>
</comment>
<sequence>MQTPNPDPTPDDDESQSVARRIQRLSLHLTPIPSPLDDGHQIERVECAKAAAKLNVDTDSLSSYMRGKHREIQDRVLDYFNKRPDLQTPVEILKDDHRELCMRQLTALVRDAGIRPFRYVAEDPAKYFAILEAVGSVDMSLGIKMGVQYSLWGGSVLNLGTKKHKDKYFDGIDNLEYPGCFAMTELHHGSNVQGLQTMATFDPITDEFIINTPNDGAIKWWIGNAAVHGKFATVFAKLMLPTHDKRGVSDMGVHAFIVPIRDLNTHQTLPGIEINDCGHKIGLNGVDNGALRFRSVRIPRDNLLNRFGDVSRDGKYTSSLPSINKRFAATLGELVGGRVGLAYSSGSVLKIAGAIAIRYSLLRQQFGPPKQPEVSILDYQSQQHKLMPMLASTYAFHFATLHLVDKYSEMKKTHDEQLVADVHSLSAGLKAYVTSYTAKSLSICREACGGHGYAAVNRFGSLRNDHDIFQTFEGDNTVLLQQVAGDLLKQYQEKFQGGTLTVTWNYLRDSMNSYLSQPNPVTARWESEDHLRDSKFQLDAFRYRTSRLLQSVAIRLRKHSKTLGSFGAWNRCLNHLLTLAESHIESVILAKFIEAVQNCADASSRAALKLVCDLYALDRIWKDIGTYRNVDYVAPNKAKAIHKLTEYLSFRVRNIAGELVDAFDIPDYVTRAPIAMQSDAYSQYTQYVGF</sequence>
<name>A0AAW1YLP6_RUBAR</name>
<organism evidence="18 19">
    <name type="scientific">Rubus argutus</name>
    <name type="common">Southern blackberry</name>
    <dbReference type="NCBI Taxonomy" id="59490"/>
    <lineage>
        <taxon>Eukaryota</taxon>
        <taxon>Viridiplantae</taxon>
        <taxon>Streptophyta</taxon>
        <taxon>Embryophyta</taxon>
        <taxon>Tracheophyta</taxon>
        <taxon>Spermatophyta</taxon>
        <taxon>Magnoliopsida</taxon>
        <taxon>eudicotyledons</taxon>
        <taxon>Gunneridae</taxon>
        <taxon>Pentapetalae</taxon>
        <taxon>rosids</taxon>
        <taxon>fabids</taxon>
        <taxon>Rosales</taxon>
        <taxon>Rosaceae</taxon>
        <taxon>Rosoideae</taxon>
        <taxon>Rosoideae incertae sedis</taxon>
        <taxon>Rubus</taxon>
    </lineage>
</organism>
<keyword evidence="8" id="KW-0809">Transit peptide</keyword>
<keyword evidence="7" id="KW-0276">Fatty acid metabolism</keyword>
<evidence type="ECO:0000256" key="6">
    <source>
        <dbReference type="ARBA" id="ARBA00022827"/>
    </source>
</evidence>
<dbReference type="AlphaFoldDB" id="A0AAW1YLP6"/>
<dbReference type="EMBL" id="JBEDUW010000001">
    <property type="protein sequence ID" value="KAK9949650.1"/>
    <property type="molecule type" value="Genomic_DNA"/>
</dbReference>
<dbReference type="Pfam" id="PF01756">
    <property type="entry name" value="ACOX"/>
    <property type="match status" value="1"/>
</dbReference>
<evidence type="ECO:0000256" key="4">
    <source>
        <dbReference type="ARBA" id="ARBA00006288"/>
    </source>
</evidence>
<dbReference type="FunFam" id="2.40.110.10:FF:000050">
    <property type="entry name" value="Acyl-coenzyme A oxidase"/>
    <property type="match status" value="1"/>
</dbReference>
<dbReference type="InterPro" id="IPR006091">
    <property type="entry name" value="Acyl-CoA_Oxase/DH_mid-dom"/>
</dbReference>
<gene>
    <name evidence="18" type="ORF">M0R45_005167</name>
</gene>
<dbReference type="Gene3D" id="1.20.140.10">
    <property type="entry name" value="Butyryl-CoA Dehydrogenase, subunit A, domain 3"/>
    <property type="match status" value="2"/>
</dbReference>
<keyword evidence="19" id="KW-1185">Reference proteome</keyword>
<comment type="catalytic activity">
    <reaction evidence="1">
        <text>a 2,3-saturated acyl-CoA + O2 = a (2E)-enoyl-CoA + H2O2</text>
        <dbReference type="Rhea" id="RHEA:38959"/>
        <dbReference type="ChEBI" id="CHEBI:15379"/>
        <dbReference type="ChEBI" id="CHEBI:16240"/>
        <dbReference type="ChEBI" id="CHEBI:58856"/>
        <dbReference type="ChEBI" id="CHEBI:65111"/>
        <dbReference type="EC" id="1.3.3.6"/>
    </reaction>
</comment>
<proteinExistence type="inferred from homology"/>
<feature type="active site" description="Proton acceptor" evidence="13">
    <location>
        <position position="473"/>
    </location>
</feature>
<evidence type="ECO:0000256" key="14">
    <source>
        <dbReference type="PIRSR" id="PIRSR000168-2"/>
    </source>
</evidence>
<dbReference type="SUPFAM" id="SSF56645">
    <property type="entry name" value="Acyl-CoA dehydrogenase NM domain-like"/>
    <property type="match status" value="1"/>
</dbReference>
<dbReference type="GO" id="GO:0005777">
    <property type="term" value="C:peroxisome"/>
    <property type="evidence" value="ECO:0007669"/>
    <property type="project" value="UniProtKB-SubCell"/>
</dbReference>
<feature type="domain" description="Acyl-CoA oxidase C-alpha1" evidence="17">
    <location>
        <begin position="332"/>
        <end position="487"/>
    </location>
</feature>
<dbReference type="GO" id="GO:0071949">
    <property type="term" value="F:FAD binding"/>
    <property type="evidence" value="ECO:0007669"/>
    <property type="project" value="InterPro"/>
</dbReference>
<evidence type="ECO:0000259" key="15">
    <source>
        <dbReference type="Pfam" id="PF01756"/>
    </source>
</evidence>
<dbReference type="FunFam" id="1.20.140.10:FF:000010">
    <property type="entry name" value="Acyl-coenzyme A oxidase"/>
    <property type="match status" value="1"/>
</dbReference>
<dbReference type="InterPro" id="IPR055060">
    <property type="entry name" value="ACOX_C_alpha1"/>
</dbReference>
<evidence type="ECO:0000259" key="17">
    <source>
        <dbReference type="Pfam" id="PF22924"/>
    </source>
</evidence>
<dbReference type="Proteomes" id="UP001457282">
    <property type="component" value="Unassembled WGS sequence"/>
</dbReference>
<evidence type="ECO:0000256" key="12">
    <source>
        <dbReference type="PIRNR" id="PIRNR000168"/>
    </source>
</evidence>
<feature type="domain" description="Acyl-CoA oxidase C-terminal" evidence="15">
    <location>
        <begin position="535"/>
        <end position="677"/>
    </location>
</feature>
<evidence type="ECO:0000256" key="7">
    <source>
        <dbReference type="ARBA" id="ARBA00022832"/>
    </source>
</evidence>
<dbReference type="GO" id="GO:0005504">
    <property type="term" value="F:fatty acid binding"/>
    <property type="evidence" value="ECO:0007669"/>
    <property type="project" value="InterPro"/>
</dbReference>
<dbReference type="InterPro" id="IPR034171">
    <property type="entry name" value="ACO"/>
</dbReference>
<evidence type="ECO:0000256" key="2">
    <source>
        <dbReference type="ARBA" id="ARBA00001974"/>
    </source>
</evidence>
<evidence type="ECO:0000256" key="3">
    <source>
        <dbReference type="ARBA" id="ARBA00004275"/>
    </source>
</evidence>
<evidence type="ECO:0000256" key="9">
    <source>
        <dbReference type="ARBA" id="ARBA00023002"/>
    </source>
</evidence>
<comment type="cofactor">
    <cofactor evidence="2">
        <name>FAD</name>
        <dbReference type="ChEBI" id="CHEBI:57692"/>
    </cofactor>
</comment>
<dbReference type="Pfam" id="PF22924">
    <property type="entry name" value="ACOX_C_alpha1"/>
    <property type="match status" value="1"/>
</dbReference>
<keyword evidence="10" id="KW-0443">Lipid metabolism</keyword>
<feature type="binding site" evidence="14">
    <location>
        <position position="184"/>
    </location>
    <ligand>
        <name>FAD</name>
        <dbReference type="ChEBI" id="CHEBI:57692"/>
    </ligand>
</feature>
<evidence type="ECO:0000256" key="5">
    <source>
        <dbReference type="ARBA" id="ARBA00022630"/>
    </source>
</evidence>
<dbReference type="PANTHER" id="PTHR10909:SF378">
    <property type="entry name" value="ACYL-COENZYME A OXIDASE"/>
    <property type="match status" value="1"/>
</dbReference>
<dbReference type="GO" id="GO:0055088">
    <property type="term" value="P:lipid homeostasis"/>
    <property type="evidence" value="ECO:0007669"/>
    <property type="project" value="TreeGrafter"/>
</dbReference>